<accession>A0A0F0GLG0</accession>
<dbReference type="Proteomes" id="UP000033393">
    <property type="component" value="Unassembled WGS sequence"/>
</dbReference>
<dbReference type="NCBIfam" id="TIGR02242">
    <property type="entry name" value="tail_TIGR02242"/>
    <property type="match status" value="1"/>
</dbReference>
<dbReference type="PATRIC" id="fig|68170.10.peg.9872"/>
<reference evidence="1 2" key="1">
    <citation type="submission" date="2015-02" db="EMBL/GenBank/DDBJ databases">
        <authorList>
            <person name="Ju K.-S."/>
            <person name="Doroghazi J.R."/>
            <person name="Metcalf W."/>
        </authorList>
    </citation>
    <scope>NUCLEOTIDE SEQUENCE [LARGE SCALE GENOMIC DNA]</scope>
    <source>
        <strain evidence="1 2">NRRL B-16140</strain>
    </source>
</reference>
<protein>
    <submittedName>
        <fullName evidence="1">Phage tail protein</fullName>
    </submittedName>
</protein>
<organism evidence="1 2">
    <name type="scientific">Lentzea aerocolonigenes</name>
    <name type="common">Lechevalieria aerocolonigenes</name>
    <name type="synonym">Saccharothrix aerocolonigenes</name>
    <dbReference type="NCBI Taxonomy" id="68170"/>
    <lineage>
        <taxon>Bacteria</taxon>
        <taxon>Bacillati</taxon>
        <taxon>Actinomycetota</taxon>
        <taxon>Actinomycetes</taxon>
        <taxon>Pseudonocardiales</taxon>
        <taxon>Pseudonocardiaceae</taxon>
        <taxon>Lentzea</taxon>
    </lineage>
</organism>
<comment type="caution">
    <text evidence="1">The sequence shown here is derived from an EMBL/GenBank/DDBJ whole genome shotgun (WGS) entry which is preliminary data.</text>
</comment>
<evidence type="ECO:0000313" key="1">
    <source>
        <dbReference type="EMBL" id="KJK42263.1"/>
    </source>
</evidence>
<evidence type="ECO:0000313" key="2">
    <source>
        <dbReference type="Proteomes" id="UP000033393"/>
    </source>
</evidence>
<dbReference type="AlphaFoldDB" id="A0A0F0GLG0"/>
<dbReference type="eggNOG" id="COG4385">
    <property type="taxonomic scope" value="Bacteria"/>
</dbReference>
<name>A0A0F0GLG0_LENAE</name>
<sequence length="178" mass="19675">MRTAVDDLVSPHPLGERMPSVYTDDDFTQRFTQALDEVIAPVFTVLDCFAAYLDPRLAPDDFVDWLAQWVALDLDESWSAAQRRELVARAVRLHRFRGTRRGLAEHVWLLTGGRVDIADSGGISISAQPDGPIPGSSPAHVLIRVRVPNPDTVDRARITAAVRRMVPAHVATTIEVTT</sequence>
<gene>
    <name evidence="1" type="ORF">UK23_37945</name>
</gene>
<dbReference type="InterPro" id="IPR006521">
    <property type="entry name" value="Tail_protein_I"/>
</dbReference>
<dbReference type="EMBL" id="JYJG01000360">
    <property type="protein sequence ID" value="KJK42263.1"/>
    <property type="molecule type" value="Genomic_DNA"/>
</dbReference>
<keyword evidence="2" id="KW-1185">Reference proteome</keyword>
<dbReference type="RefSeq" id="WP_045316610.1">
    <property type="nucleotide sequence ID" value="NZ_JYJG01000360.1"/>
</dbReference>
<dbReference type="InterPro" id="IPR011748">
    <property type="entry name" value="Unchr_phage_tail-like"/>
</dbReference>
<proteinExistence type="predicted"/>
<dbReference type="OrthoDB" id="370073at2"/>
<dbReference type="Pfam" id="PF09684">
    <property type="entry name" value="Tail_P2_I"/>
    <property type="match status" value="1"/>
</dbReference>